<name>A0ABY5S2Y3_9HYPH</name>
<dbReference type="InterPro" id="IPR011613">
    <property type="entry name" value="GH15-like"/>
</dbReference>
<geneLocation type="plasmid" evidence="3 4">
    <name>pR24_2</name>
</geneLocation>
<keyword evidence="4" id="KW-1185">Reference proteome</keyword>
<organism evidence="3 4">
    <name type="scientific">Microvirga terrae</name>
    <dbReference type="NCBI Taxonomy" id="2740529"/>
    <lineage>
        <taxon>Bacteria</taxon>
        <taxon>Pseudomonadati</taxon>
        <taxon>Pseudomonadota</taxon>
        <taxon>Alphaproteobacteria</taxon>
        <taxon>Hyphomicrobiales</taxon>
        <taxon>Methylobacteriaceae</taxon>
        <taxon>Microvirga</taxon>
    </lineage>
</organism>
<dbReference type="InterPro" id="IPR008928">
    <property type="entry name" value="6-hairpin_glycosidase_sf"/>
</dbReference>
<dbReference type="InterPro" id="IPR045582">
    <property type="entry name" value="Trehalase-like_N"/>
</dbReference>
<dbReference type="Pfam" id="PF00723">
    <property type="entry name" value="Glyco_hydro_15"/>
    <property type="match status" value="1"/>
</dbReference>
<dbReference type="InterPro" id="IPR012341">
    <property type="entry name" value="6hp_glycosidase-like_sf"/>
</dbReference>
<reference evidence="3" key="1">
    <citation type="submission" date="2022-08" db="EMBL/GenBank/DDBJ databases">
        <title>Microvirga terrae sp. nov., isolated from soil.</title>
        <authorList>
            <person name="Kim K.H."/>
            <person name="Seo Y.L."/>
            <person name="Kim J.M."/>
            <person name="Lee J.K."/>
            <person name="Han D.M."/>
            <person name="Jeon C.O."/>
        </authorList>
    </citation>
    <scope>NUCLEOTIDE SEQUENCE</scope>
    <source>
        <strain evidence="3">R24</strain>
        <plasmid evidence="3">pR24_2</plasmid>
    </source>
</reference>
<accession>A0ABY5S2Y3</accession>
<dbReference type="SUPFAM" id="SSF48208">
    <property type="entry name" value="Six-hairpin glycosidases"/>
    <property type="match status" value="1"/>
</dbReference>
<dbReference type="RefSeq" id="WP_173949629.1">
    <property type="nucleotide sequence ID" value="NZ_CP102847.1"/>
</dbReference>
<evidence type="ECO:0000259" key="1">
    <source>
        <dbReference type="Pfam" id="PF00723"/>
    </source>
</evidence>
<dbReference type="PANTHER" id="PTHR31616:SF0">
    <property type="entry name" value="GLUCAN 1,4-ALPHA-GLUCOSIDASE"/>
    <property type="match status" value="1"/>
</dbReference>
<dbReference type="EMBL" id="CP102847">
    <property type="protein sequence ID" value="UVF22752.1"/>
    <property type="molecule type" value="Genomic_DNA"/>
</dbReference>
<keyword evidence="3" id="KW-0378">Hydrolase</keyword>
<feature type="domain" description="Trehalase-like N-terminal" evidence="2">
    <location>
        <begin position="10"/>
        <end position="156"/>
    </location>
</feature>
<dbReference type="GO" id="GO:0016787">
    <property type="term" value="F:hydrolase activity"/>
    <property type="evidence" value="ECO:0007669"/>
    <property type="project" value="UniProtKB-KW"/>
</dbReference>
<dbReference type="Pfam" id="PF19291">
    <property type="entry name" value="TREH_N"/>
    <property type="match status" value="1"/>
</dbReference>
<protein>
    <submittedName>
        <fullName evidence="3">Glycoside hydrolase family 15 protein</fullName>
    </submittedName>
</protein>
<gene>
    <name evidence="3" type="ORF">HPT29_027405</name>
</gene>
<dbReference type="PANTHER" id="PTHR31616">
    <property type="entry name" value="TREHALASE"/>
    <property type="match status" value="1"/>
</dbReference>
<dbReference type="Gene3D" id="1.50.10.10">
    <property type="match status" value="1"/>
</dbReference>
<dbReference type="Proteomes" id="UP001017257">
    <property type="component" value="Plasmid pR24_2"/>
</dbReference>
<proteinExistence type="predicted"/>
<sequence length="611" mass="67507">MSLVSTDRWIENYALIGDCQTGALVGQDGSIDWLCFPRFDAPAVFAALLGSHENGRWRIAPANVAAISTRQYRPGTLILETTFKTTTGTATVIDFMPPRDGVANLIRIVEGVRGEVDLDFDLVMRFDYGRTIPWVSRIDDTTLRAIAGPDALTLTMPVELQGEDLRTRGNFTVRAGERLAFSLIHGSSHLGPPDAGDPLDLLRDTEAFWTRFSSRCPKVGVWTEDVRRSLITLKALTYEPTGGIVAAATTSLPERVGGERNWDYRYCWLRDATLTLMAFMGLGYYEEANVWRDWLLRSVAGDPAQMKIMYGVAGERHLLEWEVPWLQGFLASRPVRVGNAAAGQFQLDVFGEVADMLLQAHKGGLPRHPRAEALRRVIMPFVEEAWRRPDEGIWEVRGGRRHFVHSKVMAWVAFDRAARLTEGLDGGVELACRWRQVADAIHGEVCEKGFDPALGSFVQSYGSTALDASLLHIPLTGFLPADDPRVVGTVGAIERRLMRNGFLLRYDTDQVADGLHGEEGVFLACSFWLTDVYVMMGRHAEAVALFERMRSLQNDVGLLAEEYDPVAGHMLGNFPQAFSHVGLIITALNLARTIGPAEERAGQPAAVPGAA</sequence>
<keyword evidence="3" id="KW-0614">Plasmid</keyword>
<evidence type="ECO:0000313" key="3">
    <source>
        <dbReference type="EMBL" id="UVF22752.1"/>
    </source>
</evidence>
<evidence type="ECO:0000259" key="2">
    <source>
        <dbReference type="Pfam" id="PF19291"/>
    </source>
</evidence>
<evidence type="ECO:0000313" key="4">
    <source>
        <dbReference type="Proteomes" id="UP001017257"/>
    </source>
</evidence>
<feature type="domain" description="GH15-like" evidence="1">
    <location>
        <begin position="226"/>
        <end position="587"/>
    </location>
</feature>